<gene>
    <name evidence="1" type="ORF">FD47_GL002995</name>
</gene>
<sequence>MKIEDLQNKLPKTVQKVEEGPNEYQLAYDYIYNYLDDRDHPAIPTYVYSVDREKGTTREIEIFKMNLGIEAAPYALQLYTDFKAWVLKIENDMYLIDQKRNILKHAIIYDVDWEHEEAITVQVFMYLADGGDIDDSRETADEAEGSDSI</sequence>
<dbReference type="EMBL" id="AZFZ01000098">
    <property type="protein sequence ID" value="KRM39726.1"/>
    <property type="molecule type" value="Genomic_DNA"/>
</dbReference>
<protein>
    <recommendedName>
        <fullName evidence="3">Phage protein</fullName>
    </recommendedName>
</protein>
<evidence type="ECO:0000313" key="2">
    <source>
        <dbReference type="Proteomes" id="UP000051010"/>
    </source>
</evidence>
<dbReference type="Proteomes" id="UP000051010">
    <property type="component" value="Unassembled WGS sequence"/>
</dbReference>
<accession>A0A0R1YBF7</accession>
<dbReference type="AlphaFoldDB" id="A0A0R1YBF7"/>
<organism evidence="1 2">
    <name type="scientific">Lentilactobacillus parafarraginis DSM 18390 = JCM 14109</name>
    <dbReference type="NCBI Taxonomy" id="1423786"/>
    <lineage>
        <taxon>Bacteria</taxon>
        <taxon>Bacillati</taxon>
        <taxon>Bacillota</taxon>
        <taxon>Bacilli</taxon>
        <taxon>Lactobacillales</taxon>
        <taxon>Lactobacillaceae</taxon>
        <taxon>Lentilactobacillus</taxon>
    </lineage>
</organism>
<name>A0A0R1YBF7_9LACO</name>
<evidence type="ECO:0000313" key="1">
    <source>
        <dbReference type="EMBL" id="KRM39726.1"/>
    </source>
</evidence>
<proteinExistence type="predicted"/>
<comment type="caution">
    <text evidence="1">The sequence shown here is derived from an EMBL/GenBank/DDBJ whole genome shotgun (WGS) entry which is preliminary data.</text>
</comment>
<dbReference type="RefSeq" id="WP_054736496.1">
    <property type="nucleotide sequence ID" value="NZ_AZFZ01000098.1"/>
</dbReference>
<evidence type="ECO:0008006" key="3">
    <source>
        <dbReference type="Google" id="ProtNLM"/>
    </source>
</evidence>
<dbReference type="PATRIC" id="fig|1423786.4.peg.3154"/>
<reference evidence="1 2" key="1">
    <citation type="journal article" date="2015" name="Genome Announc.">
        <title>Expanding the biotechnology potential of lactobacilli through comparative genomics of 213 strains and associated genera.</title>
        <authorList>
            <person name="Sun Z."/>
            <person name="Harris H.M."/>
            <person name="McCann A."/>
            <person name="Guo C."/>
            <person name="Argimon S."/>
            <person name="Zhang W."/>
            <person name="Yang X."/>
            <person name="Jeffery I.B."/>
            <person name="Cooney J.C."/>
            <person name="Kagawa T.F."/>
            <person name="Liu W."/>
            <person name="Song Y."/>
            <person name="Salvetti E."/>
            <person name="Wrobel A."/>
            <person name="Rasinkangas P."/>
            <person name="Parkhill J."/>
            <person name="Rea M.C."/>
            <person name="O'Sullivan O."/>
            <person name="Ritari J."/>
            <person name="Douillard F.P."/>
            <person name="Paul Ross R."/>
            <person name="Yang R."/>
            <person name="Briner A.E."/>
            <person name="Felis G.E."/>
            <person name="de Vos W.M."/>
            <person name="Barrangou R."/>
            <person name="Klaenhammer T.R."/>
            <person name="Caufield P.W."/>
            <person name="Cui Y."/>
            <person name="Zhang H."/>
            <person name="O'Toole P.W."/>
        </authorList>
    </citation>
    <scope>NUCLEOTIDE SEQUENCE [LARGE SCALE GENOMIC DNA]</scope>
    <source>
        <strain evidence="1 2">DSM 18390</strain>
    </source>
</reference>